<keyword evidence="1" id="KW-0697">Rotamase</keyword>
<dbReference type="Gene3D" id="1.10.3120.10">
    <property type="entry name" value="Trigger factor, C-terminal domain"/>
    <property type="match status" value="1"/>
</dbReference>
<comment type="caution">
    <text evidence="4">The sequence shown here is derived from an EMBL/GenBank/DDBJ whole genome shotgun (WGS) entry which is preliminary data.</text>
</comment>
<organism evidence="4">
    <name type="scientific">marine sediment metagenome</name>
    <dbReference type="NCBI Taxonomy" id="412755"/>
    <lineage>
        <taxon>unclassified sequences</taxon>
        <taxon>metagenomes</taxon>
        <taxon>ecological metagenomes</taxon>
    </lineage>
</organism>
<dbReference type="GO" id="GO:0015031">
    <property type="term" value="P:protein transport"/>
    <property type="evidence" value="ECO:0007669"/>
    <property type="project" value="InterPro"/>
</dbReference>
<feature type="non-terminal residue" evidence="4">
    <location>
        <position position="1"/>
    </location>
</feature>
<evidence type="ECO:0000256" key="1">
    <source>
        <dbReference type="ARBA" id="ARBA00023110"/>
    </source>
</evidence>
<dbReference type="InterPro" id="IPR037041">
    <property type="entry name" value="Trigger_fac_C_sf"/>
</dbReference>
<name>X1SRI3_9ZZZZ</name>
<sequence length="116" mass="13387">REGRSLEEYLSSINKSEEELREELRPLATKRVTRSLVLGKIAEEEKIEVSDTEIEADIEGMVRSATENKDELNKFLNTPQSRESIKRLLISRKTVQRLVEVARGSTMNIKTKKEKK</sequence>
<evidence type="ECO:0000259" key="3">
    <source>
        <dbReference type="Pfam" id="PF05698"/>
    </source>
</evidence>
<protein>
    <recommendedName>
        <fullName evidence="3">Trigger factor C-terminal domain-containing protein</fullName>
    </recommendedName>
</protein>
<evidence type="ECO:0000256" key="2">
    <source>
        <dbReference type="ARBA" id="ARBA00023235"/>
    </source>
</evidence>
<accession>X1SRI3</accession>
<keyword evidence="2" id="KW-0413">Isomerase</keyword>
<dbReference type="GO" id="GO:0006457">
    <property type="term" value="P:protein folding"/>
    <property type="evidence" value="ECO:0007669"/>
    <property type="project" value="InterPro"/>
</dbReference>
<dbReference type="AlphaFoldDB" id="X1SRI3"/>
<reference evidence="4" key="1">
    <citation type="journal article" date="2014" name="Front. Microbiol.">
        <title>High frequency of phylogenetically diverse reductive dehalogenase-homologous genes in deep subseafloor sedimentary metagenomes.</title>
        <authorList>
            <person name="Kawai M."/>
            <person name="Futagami T."/>
            <person name="Toyoda A."/>
            <person name="Takaki Y."/>
            <person name="Nishi S."/>
            <person name="Hori S."/>
            <person name="Arai W."/>
            <person name="Tsubouchi T."/>
            <person name="Morono Y."/>
            <person name="Uchiyama I."/>
            <person name="Ito T."/>
            <person name="Fujiyama A."/>
            <person name="Inagaki F."/>
            <person name="Takami H."/>
        </authorList>
    </citation>
    <scope>NUCLEOTIDE SEQUENCE</scope>
    <source>
        <strain evidence="4">Expedition CK06-06</strain>
    </source>
</reference>
<dbReference type="EMBL" id="BARW01023439">
    <property type="protein sequence ID" value="GAI95692.1"/>
    <property type="molecule type" value="Genomic_DNA"/>
</dbReference>
<dbReference type="GO" id="GO:0003755">
    <property type="term" value="F:peptidyl-prolyl cis-trans isomerase activity"/>
    <property type="evidence" value="ECO:0007669"/>
    <property type="project" value="UniProtKB-KW"/>
</dbReference>
<dbReference type="InterPro" id="IPR008880">
    <property type="entry name" value="Trigger_fac_C"/>
</dbReference>
<dbReference type="InterPro" id="IPR027304">
    <property type="entry name" value="Trigger_fact/SurA_dom_sf"/>
</dbReference>
<dbReference type="SUPFAM" id="SSF109998">
    <property type="entry name" value="Triger factor/SurA peptide-binding domain-like"/>
    <property type="match status" value="1"/>
</dbReference>
<evidence type="ECO:0000313" key="4">
    <source>
        <dbReference type="EMBL" id="GAI95692.1"/>
    </source>
</evidence>
<feature type="domain" description="Trigger factor C-terminal" evidence="3">
    <location>
        <begin position="2"/>
        <end position="100"/>
    </location>
</feature>
<dbReference type="Pfam" id="PF05698">
    <property type="entry name" value="Trigger_C"/>
    <property type="match status" value="1"/>
</dbReference>
<proteinExistence type="predicted"/>
<gene>
    <name evidence="4" type="ORF">S12H4_38875</name>
</gene>